<dbReference type="GO" id="GO:0016491">
    <property type="term" value="F:oxidoreductase activity"/>
    <property type="evidence" value="ECO:0007669"/>
    <property type="project" value="UniProtKB-KW"/>
</dbReference>
<feature type="compositionally biased region" description="Low complexity" evidence="6">
    <location>
        <begin position="34"/>
        <end position="65"/>
    </location>
</feature>
<keyword evidence="3" id="KW-0560">Oxidoreductase</keyword>
<feature type="region of interest" description="Disordered" evidence="6">
    <location>
        <begin position="29"/>
        <end position="67"/>
    </location>
</feature>
<evidence type="ECO:0000259" key="8">
    <source>
        <dbReference type="PROSITE" id="PS51352"/>
    </source>
</evidence>
<accession>A0A3D4VCG1</accession>
<organism evidence="9 10">
    <name type="scientific">Gemmatimonas aurantiaca</name>
    <dbReference type="NCBI Taxonomy" id="173480"/>
    <lineage>
        <taxon>Bacteria</taxon>
        <taxon>Pseudomonadati</taxon>
        <taxon>Gemmatimonadota</taxon>
        <taxon>Gemmatimonadia</taxon>
        <taxon>Gemmatimonadales</taxon>
        <taxon>Gemmatimonadaceae</taxon>
        <taxon>Gemmatimonas</taxon>
    </lineage>
</organism>
<dbReference type="PANTHER" id="PTHR13887:SF14">
    <property type="entry name" value="DISULFIDE BOND FORMATION PROTEIN D"/>
    <property type="match status" value="1"/>
</dbReference>
<dbReference type="OMA" id="CNQARTE"/>
<feature type="chain" id="PRO_5017799964" description="Thioredoxin domain-containing protein" evidence="7">
    <location>
        <begin position="24"/>
        <end position="263"/>
    </location>
</feature>
<keyword evidence="5" id="KW-0676">Redox-active center</keyword>
<evidence type="ECO:0000313" key="9">
    <source>
        <dbReference type="EMBL" id="HCT58801.1"/>
    </source>
</evidence>
<evidence type="ECO:0000256" key="5">
    <source>
        <dbReference type="ARBA" id="ARBA00023284"/>
    </source>
</evidence>
<dbReference type="Proteomes" id="UP000264071">
    <property type="component" value="Unassembled WGS sequence"/>
</dbReference>
<name>A0A3D4VCG1_9BACT</name>
<dbReference type="PROSITE" id="PS51257">
    <property type="entry name" value="PROKAR_LIPOPROTEIN"/>
    <property type="match status" value="1"/>
</dbReference>
<dbReference type="PANTHER" id="PTHR13887">
    <property type="entry name" value="GLUTATHIONE S-TRANSFERASE KAPPA"/>
    <property type="match status" value="1"/>
</dbReference>
<evidence type="ECO:0000313" key="10">
    <source>
        <dbReference type="Proteomes" id="UP000264071"/>
    </source>
</evidence>
<evidence type="ECO:0000256" key="1">
    <source>
        <dbReference type="ARBA" id="ARBA00005791"/>
    </source>
</evidence>
<feature type="signal peptide" evidence="7">
    <location>
        <begin position="1"/>
        <end position="23"/>
    </location>
</feature>
<feature type="domain" description="Thioredoxin" evidence="8">
    <location>
        <begin position="43"/>
        <end position="244"/>
    </location>
</feature>
<evidence type="ECO:0000256" key="6">
    <source>
        <dbReference type="SAM" id="MobiDB-lite"/>
    </source>
</evidence>
<evidence type="ECO:0000256" key="3">
    <source>
        <dbReference type="ARBA" id="ARBA00023002"/>
    </source>
</evidence>
<dbReference type="InterPro" id="IPR036249">
    <property type="entry name" value="Thioredoxin-like_sf"/>
</dbReference>
<comment type="caution">
    <text evidence="9">The sequence shown here is derived from an EMBL/GenBank/DDBJ whole genome shotgun (WGS) entry which is preliminary data.</text>
</comment>
<proteinExistence type="inferred from homology"/>
<evidence type="ECO:0000256" key="7">
    <source>
        <dbReference type="SAM" id="SignalP"/>
    </source>
</evidence>
<protein>
    <recommendedName>
        <fullName evidence="8">Thioredoxin domain-containing protein</fullName>
    </recommendedName>
</protein>
<dbReference type="EMBL" id="DPIY01000011">
    <property type="protein sequence ID" value="HCT58801.1"/>
    <property type="molecule type" value="Genomic_DNA"/>
</dbReference>
<dbReference type="Gene3D" id="3.40.30.10">
    <property type="entry name" value="Glutaredoxin"/>
    <property type="match status" value="1"/>
</dbReference>
<dbReference type="Pfam" id="PF13462">
    <property type="entry name" value="Thioredoxin_4"/>
    <property type="match status" value="1"/>
</dbReference>
<keyword evidence="2 7" id="KW-0732">Signal</keyword>
<dbReference type="AlphaFoldDB" id="A0A3D4VCG1"/>
<comment type="similarity">
    <text evidence="1">Belongs to the thioredoxin family. DsbA subfamily.</text>
</comment>
<reference evidence="9 10" key="1">
    <citation type="journal article" date="2018" name="Nat. Biotechnol.">
        <title>A standardized bacterial taxonomy based on genome phylogeny substantially revises the tree of life.</title>
        <authorList>
            <person name="Parks D.H."/>
            <person name="Chuvochina M."/>
            <person name="Waite D.W."/>
            <person name="Rinke C."/>
            <person name="Skarshewski A."/>
            <person name="Chaumeil P.A."/>
            <person name="Hugenholtz P."/>
        </authorList>
    </citation>
    <scope>NUCLEOTIDE SEQUENCE [LARGE SCALE GENOMIC DNA]</scope>
    <source>
        <strain evidence="9">UBA8844</strain>
    </source>
</reference>
<keyword evidence="4" id="KW-1015">Disulfide bond</keyword>
<dbReference type="InterPro" id="IPR012336">
    <property type="entry name" value="Thioredoxin-like_fold"/>
</dbReference>
<dbReference type="PROSITE" id="PS51352">
    <property type="entry name" value="THIOREDOXIN_2"/>
    <property type="match status" value="1"/>
</dbReference>
<dbReference type="InterPro" id="IPR013766">
    <property type="entry name" value="Thioredoxin_domain"/>
</dbReference>
<evidence type="ECO:0000256" key="2">
    <source>
        <dbReference type="ARBA" id="ARBA00022729"/>
    </source>
</evidence>
<gene>
    <name evidence="9" type="ORF">DGD08_16490</name>
</gene>
<evidence type="ECO:0000256" key="4">
    <source>
        <dbReference type="ARBA" id="ARBA00023157"/>
    </source>
</evidence>
<sequence>MPSTRRLTVLALLAGTLSFVTSACNQARTEDGKAPPAAQTAAANANAGAPAGPTTTSTGLTPTGTDSALTLRADSGRLMGTGAMWVVMISDYQCPYCKSWHDSSMANLERDYIKTGKIRFAYLHLPLEGIHPHARAESEAAMCAGAQGKFWPYSNALFAAQGTVRTMNDVSPLLTRIAREQSLDLTAFNACRQSPAIRSLVEADIRQASQANVQSTPSFVVGEFMLRGALPYPDFAKAIDTALVRFKQRTAAQAAGAPPGPGR</sequence>
<dbReference type="SUPFAM" id="SSF52833">
    <property type="entry name" value="Thioredoxin-like"/>
    <property type="match status" value="1"/>
</dbReference>